<name>A0A5C4JE24_9ACTN</name>
<dbReference type="OrthoDB" id="4227163at2"/>
<dbReference type="RefSeq" id="WP_138645340.1">
    <property type="nucleotide sequence ID" value="NZ_VCKW01000052.1"/>
</dbReference>
<protein>
    <submittedName>
        <fullName evidence="2">Cupin domain-containing protein</fullName>
    </submittedName>
</protein>
<dbReference type="InterPro" id="IPR013096">
    <property type="entry name" value="Cupin_2"/>
</dbReference>
<proteinExistence type="predicted"/>
<gene>
    <name evidence="2" type="ORF">ETD83_12920</name>
</gene>
<sequence>MTSTETDSWRPLTNVEGLPLIGGRGLVRLRLRGEQGILWEVYYPAGVRSPEHQHRHDSYIYLLSGSLVGTVGGVPAQLGPGQTLIHPTGVPHTVMAVTDSRWLEFKSPPEDGWH</sequence>
<reference evidence="2 3" key="1">
    <citation type="submission" date="2019-05" db="EMBL/GenBank/DDBJ databases">
        <title>Draft genome sequence of Actinomadura sp. 14C53.</title>
        <authorList>
            <person name="Saricaoglu S."/>
            <person name="Isik K."/>
        </authorList>
    </citation>
    <scope>NUCLEOTIDE SEQUENCE [LARGE SCALE GENOMIC DNA]</scope>
    <source>
        <strain evidence="2 3">14C53</strain>
    </source>
</reference>
<feature type="domain" description="Cupin type-2" evidence="1">
    <location>
        <begin position="41"/>
        <end position="99"/>
    </location>
</feature>
<dbReference type="PANTHER" id="PTHR40112">
    <property type="entry name" value="H2HPP ISOMERASE"/>
    <property type="match status" value="1"/>
</dbReference>
<evidence type="ECO:0000259" key="1">
    <source>
        <dbReference type="Pfam" id="PF07883"/>
    </source>
</evidence>
<evidence type="ECO:0000313" key="2">
    <source>
        <dbReference type="EMBL" id="TMR02270.1"/>
    </source>
</evidence>
<dbReference type="EMBL" id="VCKW01000052">
    <property type="protein sequence ID" value="TMR02270.1"/>
    <property type="molecule type" value="Genomic_DNA"/>
</dbReference>
<dbReference type="InterPro" id="IPR052535">
    <property type="entry name" value="Bacilysin_H2HPP_isomerase"/>
</dbReference>
<keyword evidence="3" id="KW-1185">Reference proteome</keyword>
<dbReference type="Gene3D" id="2.60.120.10">
    <property type="entry name" value="Jelly Rolls"/>
    <property type="match status" value="1"/>
</dbReference>
<dbReference type="InterPro" id="IPR011051">
    <property type="entry name" value="RmlC_Cupin_sf"/>
</dbReference>
<dbReference type="AlphaFoldDB" id="A0A5C4JE24"/>
<organism evidence="2 3">
    <name type="scientific">Actinomadura soli</name>
    <dbReference type="NCBI Taxonomy" id="2508997"/>
    <lineage>
        <taxon>Bacteria</taxon>
        <taxon>Bacillati</taxon>
        <taxon>Actinomycetota</taxon>
        <taxon>Actinomycetes</taxon>
        <taxon>Streptosporangiales</taxon>
        <taxon>Thermomonosporaceae</taxon>
        <taxon>Actinomadura</taxon>
    </lineage>
</organism>
<dbReference type="Pfam" id="PF07883">
    <property type="entry name" value="Cupin_2"/>
    <property type="match status" value="1"/>
</dbReference>
<dbReference type="InterPro" id="IPR014710">
    <property type="entry name" value="RmlC-like_jellyroll"/>
</dbReference>
<evidence type="ECO:0000313" key="3">
    <source>
        <dbReference type="Proteomes" id="UP000309174"/>
    </source>
</evidence>
<comment type="caution">
    <text evidence="2">The sequence shown here is derived from an EMBL/GenBank/DDBJ whole genome shotgun (WGS) entry which is preliminary data.</text>
</comment>
<accession>A0A5C4JE24</accession>
<dbReference type="SUPFAM" id="SSF51182">
    <property type="entry name" value="RmlC-like cupins"/>
    <property type="match status" value="1"/>
</dbReference>
<dbReference type="Proteomes" id="UP000309174">
    <property type="component" value="Unassembled WGS sequence"/>
</dbReference>
<dbReference type="PANTHER" id="PTHR40112:SF1">
    <property type="entry name" value="H2HPP ISOMERASE"/>
    <property type="match status" value="1"/>
</dbReference>